<evidence type="ECO:0000259" key="2">
    <source>
        <dbReference type="Pfam" id="PF17517"/>
    </source>
</evidence>
<evidence type="ECO:0000313" key="3">
    <source>
        <dbReference type="EnsemblMetazoa" id="G8846.1:cds"/>
    </source>
</evidence>
<dbReference type="PANTHER" id="PTHR46534">
    <property type="entry name" value="IGGFC_BINDING DOMAIN-CONTAINING PROTEIN"/>
    <property type="match status" value="1"/>
</dbReference>
<evidence type="ECO:0000256" key="1">
    <source>
        <dbReference type="SAM" id="SignalP"/>
    </source>
</evidence>
<evidence type="ECO:0000313" key="4">
    <source>
        <dbReference type="Proteomes" id="UP000005408"/>
    </source>
</evidence>
<dbReference type="PANTHER" id="PTHR46534:SF1">
    <property type="entry name" value="IGGFC-BINDING PROTEIN N-TERMINAL DOMAIN-CONTAINING PROTEIN"/>
    <property type="match status" value="1"/>
</dbReference>
<keyword evidence="4" id="KW-1185">Reference proteome</keyword>
<proteinExistence type="predicted"/>
<accession>A0A8W8P3V2</accession>
<sequence>MEPSVVRFVLLIMYMYLRLTQAKNFQSYQAYPEFDNKVYIKEPLYSKTAVSLLSCSVLCGNGCNCFNFNLLTGMCLLFASCNPLHACMTGSENGWRFFVDPSVMPNEHEETGFIVLFMAHFNNTMKDIYFSSKKGAFMNITTSSRLDHSLKQQIDKMITVPSSHHIIIPFAVELESFRKEVKSILIETCDDVFVVSHDYGQRTIGSTAIVPLNKLATHYVVISTEPATFRYKSQFAIAALKNNTSVSITFKMQRYISLYVDGKSFLNGDVYNLTLDRFETYQISHETDLTGTVIESSVPIAVFSGNNCNKLENIGACDLLIQQIIPTRELDKTYIVPPNSNDRRTKVRITATESSNILYTINGITQTVTINKLDSFDTIISSGQTCVIESNTPITVTSFGLHSSKSKMGDPSMTVVPGINQYIDYYKTVVPSGFDYNYVTIMMKQSLKDSIRINNTMTNGSNIVFEENVSFMSLTYNVRSIRVPEGEISVSTTCGEHFGLMFSGVKAYAAYGFSAILL</sequence>
<name>A0A8W8P3V2_MAGGI</name>
<dbReference type="EnsemblMetazoa" id="G8846.1">
    <property type="protein sequence ID" value="G8846.1:cds"/>
    <property type="gene ID" value="G8846"/>
</dbReference>
<feature type="domain" description="IgGFc-binding protein N-terminal" evidence="2">
    <location>
        <begin position="206"/>
        <end position="472"/>
    </location>
</feature>
<organism evidence="3 4">
    <name type="scientific">Magallana gigas</name>
    <name type="common">Pacific oyster</name>
    <name type="synonym">Crassostrea gigas</name>
    <dbReference type="NCBI Taxonomy" id="29159"/>
    <lineage>
        <taxon>Eukaryota</taxon>
        <taxon>Metazoa</taxon>
        <taxon>Spiralia</taxon>
        <taxon>Lophotrochozoa</taxon>
        <taxon>Mollusca</taxon>
        <taxon>Bivalvia</taxon>
        <taxon>Autobranchia</taxon>
        <taxon>Pteriomorphia</taxon>
        <taxon>Ostreida</taxon>
        <taxon>Ostreoidea</taxon>
        <taxon>Ostreidae</taxon>
        <taxon>Magallana</taxon>
    </lineage>
</organism>
<feature type="chain" id="PRO_5036464614" description="IgGFc-binding protein N-terminal domain-containing protein" evidence="1">
    <location>
        <begin position="23"/>
        <end position="518"/>
    </location>
</feature>
<dbReference type="Pfam" id="PF17517">
    <property type="entry name" value="IgGFc_binding"/>
    <property type="match status" value="1"/>
</dbReference>
<feature type="signal peptide" evidence="1">
    <location>
        <begin position="1"/>
        <end position="22"/>
    </location>
</feature>
<dbReference type="InterPro" id="IPR035234">
    <property type="entry name" value="IgGFc-bd_N"/>
</dbReference>
<protein>
    <recommendedName>
        <fullName evidence="2">IgGFc-binding protein N-terminal domain-containing protein</fullName>
    </recommendedName>
</protein>
<dbReference type="Proteomes" id="UP000005408">
    <property type="component" value="Unassembled WGS sequence"/>
</dbReference>
<keyword evidence="1" id="KW-0732">Signal</keyword>
<dbReference type="AlphaFoldDB" id="A0A8W8P3V2"/>
<reference evidence="3" key="1">
    <citation type="submission" date="2022-08" db="UniProtKB">
        <authorList>
            <consortium name="EnsemblMetazoa"/>
        </authorList>
    </citation>
    <scope>IDENTIFICATION</scope>
    <source>
        <strain evidence="3">05x7-T-G4-1.051#20</strain>
    </source>
</reference>